<evidence type="ECO:0000313" key="1">
    <source>
        <dbReference type="EMBL" id="MBA2951977.1"/>
    </source>
</evidence>
<dbReference type="AlphaFoldDB" id="A0A7W0IE43"/>
<organism evidence="1 2">
    <name type="scientific">Streptomyces himalayensis subsp. himalayensis</name>
    <dbReference type="NCBI Taxonomy" id="2756131"/>
    <lineage>
        <taxon>Bacteria</taxon>
        <taxon>Bacillati</taxon>
        <taxon>Actinomycetota</taxon>
        <taxon>Actinomycetes</taxon>
        <taxon>Kitasatosporales</taxon>
        <taxon>Streptomycetaceae</taxon>
        <taxon>Streptomyces</taxon>
        <taxon>Streptomyces himalayensis</taxon>
    </lineage>
</organism>
<comment type="caution">
    <text evidence="1">The sequence shown here is derived from an EMBL/GenBank/DDBJ whole genome shotgun (WGS) entry which is preliminary data.</text>
</comment>
<sequence>MPDNQQRYRLTLTMGGRPTMDGWWASEKTARRKFAGLVGEYGSIDGATIVLVDTADGEQVLASWP</sequence>
<protein>
    <submittedName>
        <fullName evidence="1">Uncharacterized protein</fullName>
    </submittedName>
</protein>
<name>A0A7W0IE43_9ACTN</name>
<accession>A0A7W0IE43</accession>
<dbReference type="Proteomes" id="UP000545761">
    <property type="component" value="Unassembled WGS sequence"/>
</dbReference>
<dbReference type="EMBL" id="JACEHE010000066">
    <property type="protein sequence ID" value="MBA2951977.1"/>
    <property type="molecule type" value="Genomic_DNA"/>
</dbReference>
<evidence type="ECO:0000313" key="2">
    <source>
        <dbReference type="Proteomes" id="UP000545761"/>
    </source>
</evidence>
<gene>
    <name evidence="1" type="ORF">H1D24_41110</name>
</gene>
<proteinExistence type="predicted"/>
<dbReference type="RefSeq" id="WP_181662888.1">
    <property type="nucleotide sequence ID" value="NZ_JACEHE010000066.1"/>
</dbReference>
<reference evidence="1 2" key="1">
    <citation type="submission" date="2020-07" db="EMBL/GenBank/DDBJ databases">
        <title>Streptomyces isolated from Indian soil.</title>
        <authorList>
            <person name="Mandal S."/>
            <person name="Maiti P.K."/>
        </authorList>
    </citation>
    <scope>NUCLEOTIDE SEQUENCE [LARGE SCALE GENOMIC DNA]</scope>
    <source>
        <strain evidence="1 2">PSKA28</strain>
    </source>
</reference>